<proteinExistence type="predicted"/>
<evidence type="ECO:0000313" key="2">
    <source>
        <dbReference type="EMBL" id="SJL08235.1"/>
    </source>
</evidence>
<protein>
    <submittedName>
        <fullName evidence="2">Uncharacterized protein</fullName>
    </submittedName>
</protein>
<gene>
    <name evidence="2" type="ORF">ARMOST_11598</name>
</gene>
<name>A0A284RHK3_ARMOS</name>
<feature type="region of interest" description="Disordered" evidence="1">
    <location>
        <begin position="136"/>
        <end position="158"/>
    </location>
</feature>
<sequence length="253" mass="27554">MQPYISVNSGVGRWFSQPNAQGTYIHAATEEHATPLDVLSLFCGAAHGFPTTCDDTSIVSTKRAIECLSVQGNSRTPKESVISASACHALWVQTDSESRTSVKKDEVERKVSSMGLREGLSIQAAGLAMPNAGGKVFRMPKPSQPPEKTKEGRIHGDRSIDNSGYLVERMFPVTIVVEAFVSRVSESVSSTHSTLVFAPQKRKDAELITVFQLEFRVFSTERHMKLAVKTGHGNKPRARNAKSGGILLGPTWI</sequence>
<feature type="compositionally biased region" description="Basic and acidic residues" evidence="1">
    <location>
        <begin position="147"/>
        <end position="158"/>
    </location>
</feature>
<dbReference type="Proteomes" id="UP000219338">
    <property type="component" value="Unassembled WGS sequence"/>
</dbReference>
<evidence type="ECO:0000256" key="1">
    <source>
        <dbReference type="SAM" id="MobiDB-lite"/>
    </source>
</evidence>
<keyword evidence="3" id="KW-1185">Reference proteome</keyword>
<dbReference type="AlphaFoldDB" id="A0A284RHK3"/>
<organism evidence="2 3">
    <name type="scientific">Armillaria ostoyae</name>
    <name type="common">Armillaria root rot fungus</name>
    <dbReference type="NCBI Taxonomy" id="47428"/>
    <lineage>
        <taxon>Eukaryota</taxon>
        <taxon>Fungi</taxon>
        <taxon>Dikarya</taxon>
        <taxon>Basidiomycota</taxon>
        <taxon>Agaricomycotina</taxon>
        <taxon>Agaricomycetes</taxon>
        <taxon>Agaricomycetidae</taxon>
        <taxon>Agaricales</taxon>
        <taxon>Marasmiineae</taxon>
        <taxon>Physalacriaceae</taxon>
        <taxon>Armillaria</taxon>
    </lineage>
</organism>
<dbReference type="EMBL" id="FUEG01000009">
    <property type="protein sequence ID" value="SJL08235.1"/>
    <property type="molecule type" value="Genomic_DNA"/>
</dbReference>
<accession>A0A284RHK3</accession>
<evidence type="ECO:0000313" key="3">
    <source>
        <dbReference type="Proteomes" id="UP000219338"/>
    </source>
</evidence>
<reference evidence="3" key="1">
    <citation type="journal article" date="2017" name="Nat. Ecol. Evol.">
        <title>Genome expansion and lineage-specific genetic innovations in the forest pathogenic fungi Armillaria.</title>
        <authorList>
            <person name="Sipos G."/>
            <person name="Prasanna A.N."/>
            <person name="Walter M.C."/>
            <person name="O'Connor E."/>
            <person name="Balint B."/>
            <person name="Krizsan K."/>
            <person name="Kiss B."/>
            <person name="Hess J."/>
            <person name="Varga T."/>
            <person name="Slot J."/>
            <person name="Riley R."/>
            <person name="Boka B."/>
            <person name="Rigling D."/>
            <person name="Barry K."/>
            <person name="Lee J."/>
            <person name="Mihaltcheva S."/>
            <person name="LaButti K."/>
            <person name="Lipzen A."/>
            <person name="Waldron R."/>
            <person name="Moloney N.M."/>
            <person name="Sperisen C."/>
            <person name="Kredics L."/>
            <person name="Vagvoelgyi C."/>
            <person name="Patrignani A."/>
            <person name="Fitzpatrick D."/>
            <person name="Nagy I."/>
            <person name="Doyle S."/>
            <person name="Anderson J.B."/>
            <person name="Grigoriev I.V."/>
            <person name="Gueldener U."/>
            <person name="Muensterkoetter M."/>
            <person name="Nagy L.G."/>
        </authorList>
    </citation>
    <scope>NUCLEOTIDE SEQUENCE [LARGE SCALE GENOMIC DNA]</scope>
    <source>
        <strain evidence="3">C18/9</strain>
    </source>
</reference>